<evidence type="ECO:0000313" key="2">
    <source>
        <dbReference type="EMBL" id="PWK97484.1"/>
    </source>
</evidence>
<keyword evidence="1" id="KW-1133">Transmembrane helix</keyword>
<keyword evidence="1" id="KW-0812">Transmembrane</keyword>
<dbReference type="RefSeq" id="WP_063878704.1">
    <property type="nucleotide sequence ID" value="NZ_CP193910.1"/>
</dbReference>
<dbReference type="AlphaFoldDB" id="A0A2V2BHC5"/>
<comment type="caution">
    <text evidence="2">The sequence shown here is derived from an EMBL/GenBank/DDBJ whole genome shotgun (WGS) entry which is preliminary data.</text>
</comment>
<dbReference type="Proteomes" id="UP000245981">
    <property type="component" value="Unassembled WGS sequence"/>
</dbReference>
<evidence type="ECO:0000313" key="3">
    <source>
        <dbReference type="Proteomes" id="UP000245981"/>
    </source>
</evidence>
<dbReference type="OrthoDB" id="9832465at2"/>
<accession>A0A2V2BHC5</accession>
<name>A0A2V2BHC5_9GAMM</name>
<gene>
    <name evidence="2" type="ORF">C7431_104161</name>
</gene>
<organism evidence="2 3">
    <name type="scientific">Pantoea allii</name>
    <dbReference type="NCBI Taxonomy" id="574096"/>
    <lineage>
        <taxon>Bacteria</taxon>
        <taxon>Pseudomonadati</taxon>
        <taxon>Pseudomonadota</taxon>
        <taxon>Gammaproteobacteria</taxon>
        <taxon>Enterobacterales</taxon>
        <taxon>Erwiniaceae</taxon>
        <taxon>Pantoea</taxon>
    </lineage>
</organism>
<keyword evidence="1" id="KW-0472">Membrane</keyword>
<protein>
    <submittedName>
        <fullName evidence="2">Uncharacterized protein</fullName>
    </submittedName>
</protein>
<proteinExistence type="predicted"/>
<dbReference type="EMBL" id="QGHF01000004">
    <property type="protein sequence ID" value="PWK97484.1"/>
    <property type="molecule type" value="Genomic_DNA"/>
</dbReference>
<feature type="transmembrane region" description="Helical" evidence="1">
    <location>
        <begin position="6"/>
        <end position="27"/>
    </location>
</feature>
<sequence>MNAKQYGVPLLVSSLILGGAIFCAAMVNKGLILQEKHVIKTTSGSVNLGEIYSEKRGMDITLAAASDNAPKEINLTNLDPNNFSGDIHNALTKIANRANEQQGLSGDKAIKVDKLSSNLPFKLHVTTYIQYISEHIPNYKLVIEEKDFIIEKEVFEHRINTEAEKMVKESAPVFSANSFIKD</sequence>
<reference evidence="2 3" key="1">
    <citation type="submission" date="2018-05" db="EMBL/GenBank/DDBJ databases">
        <title>Genomic Encyclopedia of Type Strains, Phase IV (KMG-V): Genome sequencing to study the core and pangenomes of soil and plant-associated prokaryotes.</title>
        <authorList>
            <person name="Whitman W."/>
        </authorList>
    </citation>
    <scope>NUCLEOTIDE SEQUENCE [LARGE SCALE GENOMIC DNA]</scope>
    <source>
        <strain evidence="2 3">PNA 200-10</strain>
    </source>
</reference>
<evidence type="ECO:0000256" key="1">
    <source>
        <dbReference type="SAM" id="Phobius"/>
    </source>
</evidence>